<dbReference type="PROSITE" id="PS50850">
    <property type="entry name" value="MFS"/>
    <property type="match status" value="1"/>
</dbReference>
<evidence type="ECO:0000313" key="9">
    <source>
        <dbReference type="EMBL" id="OGD54120.1"/>
    </source>
</evidence>
<feature type="transmembrane region" description="Helical" evidence="7">
    <location>
        <begin position="85"/>
        <end position="107"/>
    </location>
</feature>
<feature type="transmembrane region" description="Helical" evidence="7">
    <location>
        <begin position="286"/>
        <end position="307"/>
    </location>
</feature>
<comment type="subcellular location">
    <subcellularLocation>
        <location evidence="1">Cell membrane</location>
        <topology evidence="1">Multi-pass membrane protein</topology>
    </subcellularLocation>
</comment>
<accession>A0A1F5DGF4</accession>
<evidence type="ECO:0000256" key="6">
    <source>
        <dbReference type="ARBA" id="ARBA00023136"/>
    </source>
</evidence>
<dbReference type="Gene3D" id="1.20.1250.20">
    <property type="entry name" value="MFS general substrate transporter like domains"/>
    <property type="match status" value="2"/>
</dbReference>
<feature type="transmembrane region" description="Helical" evidence="7">
    <location>
        <begin position="61"/>
        <end position="79"/>
    </location>
</feature>
<feature type="transmembrane region" description="Helical" evidence="7">
    <location>
        <begin position="30"/>
        <end position="49"/>
    </location>
</feature>
<dbReference type="PANTHER" id="PTHR43414">
    <property type="entry name" value="MULTIDRUG RESISTANCE PROTEIN MDTG"/>
    <property type="match status" value="1"/>
</dbReference>
<dbReference type="InterPro" id="IPR011701">
    <property type="entry name" value="MFS"/>
</dbReference>
<protein>
    <recommendedName>
        <fullName evidence="8">Major facilitator superfamily (MFS) profile domain-containing protein</fullName>
    </recommendedName>
</protein>
<evidence type="ECO:0000256" key="4">
    <source>
        <dbReference type="ARBA" id="ARBA00022692"/>
    </source>
</evidence>
<dbReference type="EMBL" id="MEZJ01000020">
    <property type="protein sequence ID" value="OGD54120.1"/>
    <property type="molecule type" value="Genomic_DNA"/>
</dbReference>
<feature type="transmembrane region" description="Helical" evidence="7">
    <location>
        <begin position="198"/>
        <end position="219"/>
    </location>
</feature>
<gene>
    <name evidence="9" type="ORF">A3J78_02475</name>
</gene>
<dbReference type="GO" id="GO:0022857">
    <property type="term" value="F:transmembrane transporter activity"/>
    <property type="evidence" value="ECO:0007669"/>
    <property type="project" value="InterPro"/>
</dbReference>
<feature type="domain" description="Major facilitator superfamily (MFS) profile" evidence="8">
    <location>
        <begin position="154"/>
        <end position="372"/>
    </location>
</feature>
<reference evidence="9 10" key="1">
    <citation type="journal article" date="2016" name="Nat. Commun.">
        <title>Thousands of microbial genomes shed light on interconnected biogeochemical processes in an aquifer system.</title>
        <authorList>
            <person name="Anantharaman K."/>
            <person name="Brown C.T."/>
            <person name="Hug L.A."/>
            <person name="Sharon I."/>
            <person name="Castelle C.J."/>
            <person name="Probst A.J."/>
            <person name="Thomas B.C."/>
            <person name="Singh A."/>
            <person name="Wilkins M.J."/>
            <person name="Karaoz U."/>
            <person name="Brodie E.L."/>
            <person name="Williams K.H."/>
            <person name="Hubbard S.S."/>
            <person name="Banfield J.F."/>
        </authorList>
    </citation>
    <scope>NUCLEOTIDE SEQUENCE [LARGE SCALE GENOMIC DNA]</scope>
</reference>
<evidence type="ECO:0000256" key="3">
    <source>
        <dbReference type="ARBA" id="ARBA00022475"/>
    </source>
</evidence>
<keyword evidence="5 7" id="KW-1133">Transmembrane helix</keyword>
<evidence type="ECO:0000259" key="8">
    <source>
        <dbReference type="PROSITE" id="PS50850"/>
    </source>
</evidence>
<dbReference type="InterPro" id="IPR020846">
    <property type="entry name" value="MFS_dom"/>
</dbReference>
<sequence length="372" mass="41898">MVILFWSIADGIASFALPIYMEQSLKNLSLVGLIFGCSSVFGLITAFILGSEQKGKTFKPYFYLSAFLAIGCFLLATIAKSWQGFLIIMILWGIYYESMNFCWIDFLGRFSRKWEHANVSGVLEMFSFLGYLLAPLITGFIVLIDRVPMTTSIFFMLIALLTFLIWFGKKRVDQDPPVRKLKLGQEFKLWYKVAKKGFWVLLAMLLYTIFWCSLIWSMGPIMLINQFGPKSAYIMSCFLIPGVFLQGYTGHLADKKGKRKFLILGLILAGLFMSLFSLSNNFVYKIIMALASAVGVAFVWPAADGLFADLVDRYKEEEEEVAGIRGVAHNLGYIIGPILAGLLGSLLGLPATFFLYGIFLVFSAVIMKFIWK</sequence>
<dbReference type="InterPro" id="IPR036259">
    <property type="entry name" value="MFS_trans_sf"/>
</dbReference>
<evidence type="ECO:0000313" key="10">
    <source>
        <dbReference type="Proteomes" id="UP000178758"/>
    </source>
</evidence>
<comment type="caution">
    <text evidence="9">The sequence shown here is derived from an EMBL/GenBank/DDBJ whole genome shotgun (WGS) entry which is preliminary data.</text>
</comment>
<evidence type="ECO:0000256" key="7">
    <source>
        <dbReference type="SAM" id="Phobius"/>
    </source>
</evidence>
<dbReference type="AlphaFoldDB" id="A0A1F5DGF4"/>
<feature type="transmembrane region" description="Helical" evidence="7">
    <location>
        <begin position="261"/>
        <end position="280"/>
    </location>
</feature>
<organism evidence="9 10">
    <name type="scientific">Candidatus Beckwithbacteria bacterium RBG_13_35_6</name>
    <dbReference type="NCBI Taxonomy" id="1797456"/>
    <lineage>
        <taxon>Bacteria</taxon>
        <taxon>Candidatus Beckwithiibacteriota</taxon>
    </lineage>
</organism>
<evidence type="ECO:0000256" key="2">
    <source>
        <dbReference type="ARBA" id="ARBA00022448"/>
    </source>
</evidence>
<name>A0A1F5DGF4_9BACT</name>
<keyword evidence="6 7" id="KW-0472">Membrane</keyword>
<feature type="transmembrane region" description="Helical" evidence="7">
    <location>
        <begin position="149"/>
        <end position="167"/>
    </location>
</feature>
<evidence type="ECO:0000256" key="5">
    <source>
        <dbReference type="ARBA" id="ARBA00022989"/>
    </source>
</evidence>
<proteinExistence type="predicted"/>
<dbReference type="Proteomes" id="UP000178758">
    <property type="component" value="Unassembled WGS sequence"/>
</dbReference>
<dbReference type="Pfam" id="PF07690">
    <property type="entry name" value="MFS_1"/>
    <property type="match status" value="1"/>
</dbReference>
<keyword evidence="2" id="KW-0813">Transport</keyword>
<keyword evidence="4 7" id="KW-0812">Transmembrane</keyword>
<feature type="transmembrane region" description="Helical" evidence="7">
    <location>
        <begin position="119"/>
        <end position="143"/>
    </location>
</feature>
<keyword evidence="3" id="KW-1003">Cell membrane</keyword>
<feature type="transmembrane region" description="Helical" evidence="7">
    <location>
        <begin position="231"/>
        <end position="249"/>
    </location>
</feature>
<dbReference type="PANTHER" id="PTHR43414:SF6">
    <property type="entry name" value="MULTIDRUG RESISTANCE PROTEIN MDTG"/>
    <property type="match status" value="1"/>
</dbReference>
<evidence type="ECO:0000256" key="1">
    <source>
        <dbReference type="ARBA" id="ARBA00004651"/>
    </source>
</evidence>
<dbReference type="GO" id="GO:0005886">
    <property type="term" value="C:plasma membrane"/>
    <property type="evidence" value="ECO:0007669"/>
    <property type="project" value="UniProtKB-SubCell"/>
</dbReference>
<feature type="transmembrane region" description="Helical" evidence="7">
    <location>
        <begin position="353"/>
        <end position="371"/>
    </location>
</feature>
<dbReference type="SUPFAM" id="SSF103473">
    <property type="entry name" value="MFS general substrate transporter"/>
    <property type="match status" value="1"/>
</dbReference>